<keyword evidence="7" id="KW-1185">Reference proteome</keyword>
<proteinExistence type="predicted"/>
<evidence type="ECO:0000256" key="3">
    <source>
        <dbReference type="ARBA" id="ARBA00022840"/>
    </source>
</evidence>
<dbReference type="STRING" id="81824.A9V3S3"/>
<accession>A9V3S3</accession>
<dbReference type="GO" id="GO:0031251">
    <property type="term" value="C:PAN complex"/>
    <property type="evidence" value="ECO:0007669"/>
    <property type="project" value="InterPro"/>
</dbReference>
<dbReference type="InterPro" id="IPR030844">
    <property type="entry name" value="PAN3"/>
</dbReference>
<keyword evidence="3" id="KW-0067">ATP-binding</keyword>
<dbReference type="Gene3D" id="1.20.5.5160">
    <property type="match status" value="1"/>
</dbReference>
<gene>
    <name evidence="6" type="ORF">MONBRDRAFT_37741</name>
</gene>
<dbReference type="FunFam" id="1.20.5.5160:FF:000005">
    <property type="entry name" value="PAN2-PAN3 deadenylation complex subunit PAN3"/>
    <property type="match status" value="1"/>
</dbReference>
<evidence type="ECO:0000259" key="5">
    <source>
        <dbReference type="Pfam" id="PF18101"/>
    </source>
</evidence>
<dbReference type="InterPro" id="IPR041332">
    <property type="entry name" value="Pan3_CK"/>
</dbReference>
<evidence type="ECO:0000313" key="7">
    <source>
        <dbReference type="Proteomes" id="UP000001357"/>
    </source>
</evidence>
<feature type="region of interest" description="Disordered" evidence="4">
    <location>
        <begin position="1"/>
        <end position="35"/>
    </location>
</feature>
<protein>
    <recommendedName>
        <fullName evidence="5">Pan3 C-terminal knob domain-containing protein</fullName>
    </recommendedName>
</protein>
<dbReference type="RefSeq" id="XP_001747289.1">
    <property type="nucleotide sequence ID" value="XM_001747237.1"/>
</dbReference>
<dbReference type="AlphaFoldDB" id="A9V3S3"/>
<dbReference type="GO" id="GO:0005524">
    <property type="term" value="F:ATP binding"/>
    <property type="evidence" value="ECO:0007669"/>
    <property type="project" value="UniProtKB-KW"/>
</dbReference>
<dbReference type="Gene3D" id="1.10.510.10">
    <property type="entry name" value="Transferase(Phosphotransferase) domain 1"/>
    <property type="match status" value="1"/>
</dbReference>
<dbReference type="PANTHER" id="PTHR12272">
    <property type="entry name" value="DEADENYLATION COMPLEX SUBUNIT PAN3"/>
    <property type="match status" value="1"/>
</dbReference>
<dbReference type="EMBL" id="CH991557">
    <property type="protein sequence ID" value="EDQ87756.1"/>
    <property type="molecule type" value="Genomic_DNA"/>
</dbReference>
<sequence length="414" mass="45648">MSSAAPAFVPQNFNPPGHVQSATSAAPAPASQHQAAHYGYGAHGEMPSGMPYMPPDQHHMMPGMSPHITGHSPSMMPFDPMAAHGMTDPDSLSAFAHANQTLQPSEPVRYVHSLGSMGMPYVAPHPRPNGSYFVGFDLKRVYGVASVVYKATSREDGRPCCLRRLANFHMKHAQAMRRVEHWRKLLGAWLVVGAAAHEAGYFAGYGLHSSQFFARRCCADSVCFVNSPSPSPEGLMYVSHGPTFLPMSRYLMNPGFKTAAELMPMVGTRFFGMLDQQQKYAPALERMRCYVDVLESDLAKEMYNGHLFRLLSKLNTVVDRPEQAQWQESGDTYMLRLFKHYMFHQAQPVSGAPFVDLAHVVQCLSKLDAQSPEIIALTTVDAKNVMLASYAELAKALDLNFTQLVKAEEAVSHG</sequence>
<feature type="domain" description="Pan3 C-terminal knob" evidence="5">
    <location>
        <begin position="278"/>
        <end position="404"/>
    </location>
</feature>
<dbReference type="GO" id="GO:0000289">
    <property type="term" value="P:nuclear-transcribed mRNA poly(A) tail shortening"/>
    <property type="evidence" value="ECO:0007669"/>
    <property type="project" value="InterPro"/>
</dbReference>
<dbReference type="GO" id="GO:0003723">
    <property type="term" value="F:RNA binding"/>
    <property type="evidence" value="ECO:0007669"/>
    <property type="project" value="InterPro"/>
</dbReference>
<dbReference type="Proteomes" id="UP000001357">
    <property type="component" value="Unassembled WGS sequence"/>
</dbReference>
<dbReference type="PANTHER" id="PTHR12272:SF11">
    <property type="entry name" value="PAN2-PAN3 DEADENYLATION COMPLEX SUBUNIT PAN3"/>
    <property type="match status" value="1"/>
</dbReference>
<dbReference type="GeneID" id="5892651"/>
<feature type="compositionally biased region" description="Low complexity" evidence="4">
    <location>
        <begin position="20"/>
        <end position="35"/>
    </location>
</feature>
<evidence type="ECO:0000256" key="1">
    <source>
        <dbReference type="ARBA" id="ARBA00004496"/>
    </source>
</evidence>
<dbReference type="Gene3D" id="1.10.287.3700">
    <property type="match status" value="1"/>
</dbReference>
<evidence type="ECO:0000313" key="6">
    <source>
        <dbReference type="EMBL" id="EDQ87756.1"/>
    </source>
</evidence>
<dbReference type="InParanoid" id="A9V3S3"/>
<dbReference type="eggNOG" id="KOG3741">
    <property type="taxonomic scope" value="Eukaryota"/>
</dbReference>
<name>A9V3S3_MONBE</name>
<organism evidence="6 7">
    <name type="scientific">Monosiga brevicollis</name>
    <name type="common">Choanoflagellate</name>
    <dbReference type="NCBI Taxonomy" id="81824"/>
    <lineage>
        <taxon>Eukaryota</taxon>
        <taxon>Choanoflagellata</taxon>
        <taxon>Craspedida</taxon>
        <taxon>Salpingoecidae</taxon>
        <taxon>Monosiga</taxon>
    </lineage>
</organism>
<reference evidence="6 7" key="1">
    <citation type="journal article" date="2008" name="Nature">
        <title>The genome of the choanoflagellate Monosiga brevicollis and the origin of metazoans.</title>
        <authorList>
            <consortium name="JGI Sequencing"/>
            <person name="King N."/>
            <person name="Westbrook M.J."/>
            <person name="Young S.L."/>
            <person name="Kuo A."/>
            <person name="Abedin M."/>
            <person name="Chapman J."/>
            <person name="Fairclough S."/>
            <person name="Hellsten U."/>
            <person name="Isogai Y."/>
            <person name="Letunic I."/>
            <person name="Marr M."/>
            <person name="Pincus D."/>
            <person name="Putnam N."/>
            <person name="Rokas A."/>
            <person name="Wright K.J."/>
            <person name="Zuzow R."/>
            <person name="Dirks W."/>
            <person name="Good M."/>
            <person name="Goodstein D."/>
            <person name="Lemons D."/>
            <person name="Li W."/>
            <person name="Lyons J.B."/>
            <person name="Morris A."/>
            <person name="Nichols S."/>
            <person name="Richter D.J."/>
            <person name="Salamov A."/>
            <person name="Bork P."/>
            <person name="Lim W.A."/>
            <person name="Manning G."/>
            <person name="Miller W.T."/>
            <person name="McGinnis W."/>
            <person name="Shapiro H."/>
            <person name="Tjian R."/>
            <person name="Grigoriev I.V."/>
            <person name="Rokhsar D."/>
        </authorList>
    </citation>
    <scope>NUCLEOTIDE SEQUENCE [LARGE SCALE GENOMIC DNA]</scope>
    <source>
        <strain evidence="7">MX1 / ATCC 50154</strain>
    </source>
</reference>
<evidence type="ECO:0000256" key="4">
    <source>
        <dbReference type="SAM" id="MobiDB-lite"/>
    </source>
</evidence>
<dbReference type="Pfam" id="PF18101">
    <property type="entry name" value="Pan3_CK"/>
    <property type="match status" value="1"/>
</dbReference>
<keyword evidence="2" id="KW-0547">Nucleotide-binding</keyword>
<evidence type="ECO:0000256" key="2">
    <source>
        <dbReference type="ARBA" id="ARBA00022741"/>
    </source>
</evidence>
<comment type="subcellular location">
    <subcellularLocation>
        <location evidence="1">Cytoplasm</location>
    </subcellularLocation>
</comment>
<dbReference type="KEGG" id="mbr:MONBRDRAFT_37741"/>